<evidence type="ECO:0000313" key="2">
    <source>
        <dbReference type="EMBL" id="EJK64925.1"/>
    </source>
</evidence>
<feature type="region of interest" description="Disordered" evidence="1">
    <location>
        <begin position="790"/>
        <end position="811"/>
    </location>
</feature>
<organism evidence="2 3">
    <name type="scientific">Thalassiosira oceanica</name>
    <name type="common">Marine diatom</name>
    <dbReference type="NCBI Taxonomy" id="159749"/>
    <lineage>
        <taxon>Eukaryota</taxon>
        <taxon>Sar</taxon>
        <taxon>Stramenopiles</taxon>
        <taxon>Ochrophyta</taxon>
        <taxon>Bacillariophyta</taxon>
        <taxon>Coscinodiscophyceae</taxon>
        <taxon>Thalassiosirophycidae</taxon>
        <taxon>Thalassiosirales</taxon>
        <taxon>Thalassiosiraceae</taxon>
        <taxon>Thalassiosira</taxon>
    </lineage>
</organism>
<feature type="region of interest" description="Disordered" evidence="1">
    <location>
        <begin position="565"/>
        <end position="617"/>
    </location>
</feature>
<protein>
    <submittedName>
        <fullName evidence="2">Uncharacterized protein</fullName>
    </submittedName>
</protein>
<name>K0SHS6_THAOC</name>
<feature type="region of interest" description="Disordered" evidence="1">
    <location>
        <begin position="269"/>
        <end position="333"/>
    </location>
</feature>
<dbReference type="EMBL" id="AGNL01016668">
    <property type="protein sequence ID" value="EJK64925.1"/>
    <property type="molecule type" value="Genomic_DNA"/>
</dbReference>
<comment type="caution">
    <text evidence="2">The sequence shown here is derived from an EMBL/GenBank/DDBJ whole genome shotgun (WGS) entry which is preliminary data.</text>
</comment>
<evidence type="ECO:0000313" key="3">
    <source>
        <dbReference type="Proteomes" id="UP000266841"/>
    </source>
</evidence>
<feature type="compositionally biased region" description="Polar residues" evidence="1">
    <location>
        <begin position="269"/>
        <end position="295"/>
    </location>
</feature>
<gene>
    <name evidence="2" type="ORF">THAOC_14285</name>
</gene>
<feature type="compositionally biased region" description="Polar residues" evidence="1">
    <location>
        <begin position="304"/>
        <end position="326"/>
    </location>
</feature>
<accession>K0SHS6</accession>
<evidence type="ECO:0000256" key="1">
    <source>
        <dbReference type="SAM" id="MobiDB-lite"/>
    </source>
</evidence>
<dbReference type="Proteomes" id="UP000266841">
    <property type="component" value="Unassembled WGS sequence"/>
</dbReference>
<feature type="compositionally biased region" description="Basic and acidic residues" evidence="1">
    <location>
        <begin position="585"/>
        <end position="598"/>
    </location>
</feature>
<sequence length="811" mass="89042">MPDAAVLRSAPTCSKSDALRGHPVPDPPQPSRSESCTAPAGKKNFYIILSAINITKSQPRIMPDAAVIQPVLCSPILERSVQTNSNSDKLGEPRIMPDAVALRSVPSSLTFRTDLSVRLNVPDQGAIKKAARIVLSPKMGNSSSSNDRSIIATKSTQITESSSVDKEPTASANISTCGDSIAKLTQSLVALKPPSATKKMPSSPLSDSRTAAAVLTTPGGTNRLPKRAKLSFANSPQSTVASICTDSPVMTEGDDTMNNLIFDSHNLQENTHPLASNGQVRSQLDSPVASNSLEDQLQKKRNSRTIQSQAPTEASLVPANQNFDSPSDNDERTSAAENYLELGDGTGDIGKECFNVNKTREREQRLPIFVTPFGTFCRFCKRKLGNDIVASDTTIERHFQKSRNCFGEQKPDMLNLQRKLQADLSVILPQMKDNTYSNNLVNSFFGEPAARKTKKSPSCSNCGKVGAKRDLQTHFRSKKNDCTESCLVEKDVILNSQIYKNSSGNDFQFPLEALSKIMSCTYTPQLKNDHHQKRIAQRQELISQSLVGPPPLSRNAASLNENRSSIITQPSPTMPSFPEQPAVRPDYELGCHTQDKTKSARSPSRQKSQYGNLQLVSSPGELQRVTDDSYCPTNINFESRAKSMLKEAFSKEEEFNRALGYMPMFLQILTRYKGSLRDNIISLCVSLKDSTSDISTDLLLMTGKAYFERGVANMHVRSLNAGIRGQIYRSGMTLKGYTELPRGPPTREFFMSSRGSVQCNRITPDQAAGVCWTEPSRPVRGCPMRIRQAGGDVTDETTRRMSRSCTGERGR</sequence>
<reference evidence="2 3" key="1">
    <citation type="journal article" date="2012" name="Genome Biol.">
        <title>Genome and low-iron response of an oceanic diatom adapted to chronic iron limitation.</title>
        <authorList>
            <person name="Lommer M."/>
            <person name="Specht M."/>
            <person name="Roy A.S."/>
            <person name="Kraemer L."/>
            <person name="Andreson R."/>
            <person name="Gutowska M.A."/>
            <person name="Wolf J."/>
            <person name="Bergner S.V."/>
            <person name="Schilhabel M.B."/>
            <person name="Klostermeier U.C."/>
            <person name="Beiko R.G."/>
            <person name="Rosenstiel P."/>
            <person name="Hippler M."/>
            <person name="Laroche J."/>
        </authorList>
    </citation>
    <scope>NUCLEOTIDE SEQUENCE [LARGE SCALE GENOMIC DNA]</scope>
    <source>
        <strain evidence="2 3">CCMP1005</strain>
    </source>
</reference>
<dbReference type="AlphaFoldDB" id="K0SHS6"/>
<feature type="compositionally biased region" description="Polar residues" evidence="1">
    <location>
        <begin position="600"/>
        <end position="617"/>
    </location>
</feature>
<proteinExistence type="predicted"/>
<feature type="region of interest" description="Disordered" evidence="1">
    <location>
        <begin position="1"/>
        <end position="38"/>
    </location>
</feature>
<keyword evidence="3" id="KW-1185">Reference proteome</keyword>